<comment type="caution">
    <text evidence="3">The sequence shown here is derived from an EMBL/GenBank/DDBJ whole genome shotgun (WGS) entry which is preliminary data.</text>
</comment>
<feature type="transmembrane region" description="Helical" evidence="1">
    <location>
        <begin position="219"/>
        <end position="240"/>
    </location>
</feature>
<feature type="transmembrane region" description="Helical" evidence="1">
    <location>
        <begin position="70"/>
        <end position="89"/>
    </location>
</feature>
<dbReference type="InterPro" id="IPR018060">
    <property type="entry name" value="HTH_AraC"/>
</dbReference>
<keyword evidence="1" id="KW-1133">Transmembrane helix</keyword>
<evidence type="ECO:0000313" key="3">
    <source>
        <dbReference type="EMBL" id="MCQ5081941.1"/>
    </source>
</evidence>
<feature type="domain" description="HTH araC/xylS-type" evidence="2">
    <location>
        <begin position="269"/>
        <end position="360"/>
    </location>
</feature>
<dbReference type="Proteomes" id="UP001205035">
    <property type="component" value="Unassembled WGS sequence"/>
</dbReference>
<keyword evidence="1" id="KW-0472">Membrane</keyword>
<accession>A0AAJ1CDF0</accession>
<feature type="transmembrane region" description="Helical" evidence="1">
    <location>
        <begin position="6"/>
        <end position="25"/>
    </location>
</feature>
<sequence length="375" mass="43010">MNQDIGRAIVFSMPVVSAAVSLILISLDTTRSSNTVDRKIHYNMIAVYCLMILFWSGLVMHSIARDTFIAYLPVFFSSFAFIPVFLYRITHIITDTGERKLFPACHFILPACLTLIICAIALAVPLRQRWAAIYDNEVNLTSAIIDITFIVCILLCILYSWLSLLRIKSYKRKIIDYSADIYRMSLDWLSFIILFRVVLQTLPIAGLILGVGLFGGLGFAWAFTTLPAVFTHIVLCLSILSENYVIFEPVTVKEKEMTASGNYPQLGRQQVEKYLEDRKPYLNPEFKITDMARDLVSNRTYISAFINREYGVNFNRFINSYRLKEVERLHADAVQRKQKIPVLEIVLHAGFSNYRSYFRAKNMVKNEAVAINQKM</sequence>
<dbReference type="RefSeq" id="WP_117508487.1">
    <property type="nucleotide sequence ID" value="NZ_JAKNES010000020.1"/>
</dbReference>
<evidence type="ECO:0000256" key="1">
    <source>
        <dbReference type="SAM" id="Phobius"/>
    </source>
</evidence>
<feature type="transmembrane region" description="Helical" evidence="1">
    <location>
        <begin position="188"/>
        <end position="213"/>
    </location>
</feature>
<dbReference type="AlphaFoldDB" id="A0AAJ1CDF0"/>
<reference evidence="3" key="1">
    <citation type="submission" date="2022-06" db="EMBL/GenBank/DDBJ databases">
        <title>Isolation of gut microbiota from human fecal samples.</title>
        <authorList>
            <person name="Pamer E.G."/>
            <person name="Barat B."/>
            <person name="Waligurski E."/>
            <person name="Medina S."/>
            <person name="Paddock L."/>
            <person name="Mostad J."/>
        </authorList>
    </citation>
    <scope>NUCLEOTIDE SEQUENCE</scope>
    <source>
        <strain evidence="3">DFI.6.22</strain>
    </source>
</reference>
<feature type="transmembrane region" description="Helical" evidence="1">
    <location>
        <begin position="45"/>
        <end position="64"/>
    </location>
</feature>
<evidence type="ECO:0000259" key="2">
    <source>
        <dbReference type="PROSITE" id="PS01124"/>
    </source>
</evidence>
<evidence type="ECO:0000313" key="4">
    <source>
        <dbReference type="Proteomes" id="UP001205035"/>
    </source>
</evidence>
<dbReference type="GO" id="GO:0003700">
    <property type="term" value="F:DNA-binding transcription factor activity"/>
    <property type="evidence" value="ECO:0007669"/>
    <property type="project" value="InterPro"/>
</dbReference>
<gene>
    <name evidence="3" type="ORF">NE651_03440</name>
</gene>
<keyword evidence="1" id="KW-0812">Transmembrane</keyword>
<dbReference type="GO" id="GO:0043565">
    <property type="term" value="F:sequence-specific DNA binding"/>
    <property type="evidence" value="ECO:0007669"/>
    <property type="project" value="InterPro"/>
</dbReference>
<organism evidence="3 4">
    <name type="scientific">Alistipes onderdonkii</name>
    <dbReference type="NCBI Taxonomy" id="328813"/>
    <lineage>
        <taxon>Bacteria</taxon>
        <taxon>Pseudomonadati</taxon>
        <taxon>Bacteroidota</taxon>
        <taxon>Bacteroidia</taxon>
        <taxon>Bacteroidales</taxon>
        <taxon>Rikenellaceae</taxon>
        <taxon>Alistipes</taxon>
    </lineage>
</organism>
<feature type="transmembrane region" description="Helical" evidence="1">
    <location>
        <begin position="101"/>
        <end position="124"/>
    </location>
</feature>
<dbReference type="EMBL" id="JANGBQ010000003">
    <property type="protein sequence ID" value="MCQ5081941.1"/>
    <property type="molecule type" value="Genomic_DNA"/>
</dbReference>
<dbReference type="Gene3D" id="1.10.10.60">
    <property type="entry name" value="Homeodomain-like"/>
    <property type="match status" value="1"/>
</dbReference>
<name>A0AAJ1CDF0_9BACT</name>
<dbReference type="GeneID" id="59809341"/>
<protein>
    <submittedName>
        <fullName evidence="3">AraC family transcriptional regulator</fullName>
    </submittedName>
</protein>
<proteinExistence type="predicted"/>
<dbReference type="PROSITE" id="PS01124">
    <property type="entry name" value="HTH_ARAC_FAMILY_2"/>
    <property type="match status" value="1"/>
</dbReference>
<feature type="transmembrane region" description="Helical" evidence="1">
    <location>
        <begin position="144"/>
        <end position="167"/>
    </location>
</feature>